<dbReference type="EMBL" id="AP024820">
    <property type="protein sequence ID" value="BCZ20025.1"/>
    <property type="molecule type" value="Genomic_DNA"/>
</dbReference>
<organism evidence="1 2">
    <name type="scientific">Helicobacter gastrofelis</name>
    <dbReference type="NCBI Taxonomy" id="2849642"/>
    <lineage>
        <taxon>Bacteria</taxon>
        <taxon>Pseudomonadati</taxon>
        <taxon>Campylobacterota</taxon>
        <taxon>Epsilonproteobacteria</taxon>
        <taxon>Campylobacterales</taxon>
        <taxon>Helicobacteraceae</taxon>
        <taxon>Helicobacter</taxon>
    </lineage>
</organism>
<keyword evidence="2" id="KW-1185">Reference proteome</keyword>
<proteinExistence type="predicted"/>
<name>A0ABN6I8X0_9HELI</name>
<keyword evidence="1" id="KW-0614">Plasmid</keyword>
<accession>A0ABN6I8X0</accession>
<sequence>MFEKNTKNKASLVVSDTTPLISFLKMGTLDLLGDFFGYVYIPSGVFAELTENERFQDEAKQIRDCKFIQVCSVPKEETAKLKKNTGLDLGECEAIVLAKTLKAELLLMDERKGRAEAQKLSLKITGTLGILLQMKEEGFVSSTQLQTFVEALERHKLFISQKLLNMLFEG</sequence>
<evidence type="ECO:0000313" key="2">
    <source>
        <dbReference type="Proteomes" id="UP000826146"/>
    </source>
</evidence>
<evidence type="ECO:0000313" key="1">
    <source>
        <dbReference type="EMBL" id="BCZ20025.1"/>
    </source>
</evidence>
<protein>
    <submittedName>
        <fullName evidence="1">DUF3368 domain-containing protein</fullName>
    </submittedName>
</protein>
<geneLocation type="plasmid" evidence="1 2">
    <name>pNHP190012_1</name>
</geneLocation>
<reference evidence="1 2" key="1">
    <citation type="submission" date="2021-07" db="EMBL/GenBank/DDBJ databases">
        <title>Novel Helicobacter sp. Isolated from a cat.</title>
        <authorList>
            <person name="Rimbara E."/>
            <person name="Suzuki M."/>
        </authorList>
    </citation>
    <scope>NUCLEOTIDE SEQUENCE [LARGE SCALE GENOMIC DNA]</scope>
    <source>
        <strain evidence="2">NHP19-012</strain>
        <plasmid evidence="1 2">pNHP190012_1</plasmid>
    </source>
</reference>
<dbReference type="InterPro" id="IPR021799">
    <property type="entry name" value="PIN-like_prokaryotic"/>
</dbReference>
<dbReference type="RefSeq" id="WP_221272651.1">
    <property type="nucleotide sequence ID" value="NZ_AP024820.1"/>
</dbReference>
<dbReference type="Proteomes" id="UP000826146">
    <property type="component" value="Plasmid pNHP190012_1"/>
</dbReference>
<dbReference type="PANTHER" id="PTHR39550">
    <property type="entry name" value="SLL0658 PROTEIN"/>
    <property type="match status" value="1"/>
</dbReference>
<dbReference type="Pfam" id="PF11848">
    <property type="entry name" value="DUF3368"/>
    <property type="match status" value="1"/>
</dbReference>
<gene>
    <name evidence="1" type="ORF">NHP190012_16670</name>
</gene>
<dbReference type="PANTHER" id="PTHR39550:SF1">
    <property type="entry name" value="SLL0658 PROTEIN"/>
    <property type="match status" value="1"/>
</dbReference>